<dbReference type="AlphaFoldDB" id="I2NAK5"/>
<evidence type="ECO:0000313" key="3">
    <source>
        <dbReference type="Proteomes" id="UP000005940"/>
    </source>
</evidence>
<accession>I2NAK5</accession>
<gene>
    <name evidence="2" type="ORF">STSU_002740</name>
</gene>
<keyword evidence="3" id="KW-1185">Reference proteome</keyword>
<evidence type="ECO:0000256" key="1">
    <source>
        <dbReference type="SAM" id="MobiDB-lite"/>
    </source>
</evidence>
<feature type="region of interest" description="Disordered" evidence="1">
    <location>
        <begin position="1"/>
        <end position="44"/>
    </location>
</feature>
<organism evidence="2 3">
    <name type="scientific">Streptomyces tsukubensis (strain DSM 42081 / NBRC 108919 / NRRL 18488 / 9993)</name>
    <dbReference type="NCBI Taxonomy" id="1114943"/>
    <lineage>
        <taxon>Bacteria</taxon>
        <taxon>Bacillati</taxon>
        <taxon>Actinomycetota</taxon>
        <taxon>Actinomycetes</taxon>
        <taxon>Kitasatosporales</taxon>
        <taxon>Streptomycetaceae</taxon>
        <taxon>Streptomyces</taxon>
    </lineage>
</organism>
<dbReference type="EMBL" id="CP029159">
    <property type="protein sequence ID" value="QKM66242.1"/>
    <property type="molecule type" value="Genomic_DNA"/>
</dbReference>
<name>I2NAK5_STRT9</name>
<dbReference type="Proteomes" id="UP000005940">
    <property type="component" value="Chromosome"/>
</dbReference>
<protein>
    <submittedName>
        <fullName evidence="2">Uncharacterized protein</fullName>
    </submittedName>
</protein>
<proteinExistence type="predicted"/>
<feature type="compositionally biased region" description="Low complexity" evidence="1">
    <location>
        <begin position="35"/>
        <end position="44"/>
    </location>
</feature>
<reference evidence="2 3" key="1">
    <citation type="journal article" date="2012" name="J. Bacteriol.">
        <title>Draft genome of Streptomyces tsukubaensis NRRL 18488, the producer of the clinically important immunosuppressant tacrolimus (FK506).</title>
        <authorList>
            <person name="Barreiro C."/>
            <person name="Prieto C."/>
            <person name="Sola-Landa A."/>
            <person name="Solera E."/>
            <person name="Martinez-Castro M."/>
            <person name="Perez-Redondo R."/>
            <person name="Garcia-Estrada C."/>
            <person name="Aparicio J.F."/>
            <person name="Fernandez-Martinez L.T."/>
            <person name="Santos-Aberturas J."/>
            <person name="Salehi-Najafabadi Z."/>
            <person name="Rodriguez-Garcia A."/>
            <person name="Tauch A."/>
            <person name="Martin J.F."/>
        </authorList>
    </citation>
    <scope>NUCLEOTIDE SEQUENCE [LARGE SCALE GENOMIC DNA]</scope>
    <source>
        <strain evidence="3">DSM 42081 / NBRC 108919 / NRRL 18488 / 9993</strain>
    </source>
</reference>
<evidence type="ECO:0000313" key="2">
    <source>
        <dbReference type="EMBL" id="QKM66242.1"/>
    </source>
</evidence>
<sequence length="60" mass="5954">MGAAVRTGRESAQEAAAQPEGCCREPPVARGGAGSMSAAMSTDAAASRRLLPVAAKCFSS</sequence>